<dbReference type="AlphaFoldDB" id="A0A7Z0CRD2"/>
<keyword evidence="1" id="KW-0812">Transmembrane</keyword>
<comment type="caution">
    <text evidence="3">The sequence shown here is derived from an EMBL/GenBank/DDBJ whole genome shotgun (WGS) entry which is preliminary data.</text>
</comment>
<reference evidence="3 4" key="1">
    <citation type="submission" date="2020-07" db="EMBL/GenBank/DDBJ databases">
        <title>Sequencing the genomes of 1000 actinobacteria strains.</title>
        <authorList>
            <person name="Klenk H.-P."/>
        </authorList>
    </citation>
    <scope>NUCLEOTIDE SEQUENCE [LARGE SCALE GENOMIC DNA]</scope>
    <source>
        <strain evidence="3 4">DSM 15131</strain>
    </source>
</reference>
<dbReference type="EMBL" id="JACBZM010000002">
    <property type="protein sequence ID" value="NYI47777.1"/>
    <property type="molecule type" value="Genomic_DNA"/>
</dbReference>
<evidence type="ECO:0000259" key="2">
    <source>
        <dbReference type="Pfam" id="PF13276"/>
    </source>
</evidence>
<name>A0A7Z0CRD2_9ACTN</name>
<proteinExistence type="predicted"/>
<sequence>MARFIADQRTNYRVPHTVVCALLGVSVAWFYKWLRRAESPGAVNGLHTPRERRRDTIDRAVKVAFGKARGLHGSPRLVHDLRDAGWTVSEKTVADSMRRQGLVARRIKHRSGHLILRSSSAAAKSRRLQNVVGSPQLLDLALQLGDPPCLGRRGAPAFAGVDLGLGDPVAQRLRVDPQLITYPTQSPGPRRRITSQIDCHLDRSLPKLLGILPRCCHDSHPLVG</sequence>
<evidence type="ECO:0000256" key="1">
    <source>
        <dbReference type="SAM" id="Phobius"/>
    </source>
</evidence>
<evidence type="ECO:0000313" key="4">
    <source>
        <dbReference type="Proteomes" id="UP000562045"/>
    </source>
</evidence>
<keyword evidence="1" id="KW-0472">Membrane</keyword>
<dbReference type="Pfam" id="PF13276">
    <property type="entry name" value="HTH_21"/>
    <property type="match status" value="1"/>
</dbReference>
<keyword evidence="1" id="KW-1133">Transmembrane helix</keyword>
<dbReference type="Proteomes" id="UP000562045">
    <property type="component" value="Unassembled WGS sequence"/>
</dbReference>
<organism evidence="3 4">
    <name type="scientific">Nocardioides aromaticivorans</name>
    <dbReference type="NCBI Taxonomy" id="200618"/>
    <lineage>
        <taxon>Bacteria</taxon>
        <taxon>Bacillati</taxon>
        <taxon>Actinomycetota</taxon>
        <taxon>Actinomycetes</taxon>
        <taxon>Propionibacteriales</taxon>
        <taxon>Nocardioidaceae</taxon>
        <taxon>Nocardioides</taxon>
    </lineage>
</organism>
<feature type="domain" description="HTH-like" evidence="2">
    <location>
        <begin position="54"/>
        <end position="108"/>
    </location>
</feature>
<feature type="transmembrane region" description="Helical" evidence="1">
    <location>
        <begin position="12"/>
        <end position="31"/>
    </location>
</feature>
<evidence type="ECO:0000313" key="3">
    <source>
        <dbReference type="EMBL" id="NYI47777.1"/>
    </source>
</evidence>
<protein>
    <recommendedName>
        <fullName evidence="2">HTH-like domain-containing protein</fullName>
    </recommendedName>
</protein>
<dbReference type="InterPro" id="IPR025948">
    <property type="entry name" value="HTH-like_dom"/>
</dbReference>
<gene>
    <name evidence="3" type="ORF">BJ993_004923</name>
</gene>
<accession>A0A7Z0CRD2</accession>